<proteinExistence type="predicted"/>
<name>A0A915I538_ROMCU</name>
<accession>A0A915I538</accession>
<dbReference type="WBParaSite" id="nRc.2.0.1.t08955-RA">
    <property type="protein sequence ID" value="nRc.2.0.1.t08955-RA"/>
    <property type="gene ID" value="nRc.2.0.1.g08955"/>
</dbReference>
<sequence length="107" mass="12203">MEHIDFIPRNEDFWRISTDCQVATTAADRDLTDHEPAALDKSFPCHTNQQKLEFTLNKMTEKTRVTAAQKARALRMLGQNHDVFSLPSHKPTFTKELTISIDTGTTK</sequence>
<dbReference type="AlphaFoldDB" id="A0A915I538"/>
<dbReference type="Proteomes" id="UP000887565">
    <property type="component" value="Unplaced"/>
</dbReference>
<reference evidence="2" key="1">
    <citation type="submission" date="2022-11" db="UniProtKB">
        <authorList>
            <consortium name="WormBaseParasite"/>
        </authorList>
    </citation>
    <scope>IDENTIFICATION</scope>
</reference>
<evidence type="ECO:0000313" key="2">
    <source>
        <dbReference type="WBParaSite" id="nRc.2.0.1.t08955-RA"/>
    </source>
</evidence>
<protein>
    <submittedName>
        <fullName evidence="2">Uncharacterized protein</fullName>
    </submittedName>
</protein>
<keyword evidence="1" id="KW-1185">Reference proteome</keyword>
<evidence type="ECO:0000313" key="1">
    <source>
        <dbReference type="Proteomes" id="UP000887565"/>
    </source>
</evidence>
<organism evidence="1 2">
    <name type="scientific">Romanomermis culicivorax</name>
    <name type="common">Nematode worm</name>
    <dbReference type="NCBI Taxonomy" id="13658"/>
    <lineage>
        <taxon>Eukaryota</taxon>
        <taxon>Metazoa</taxon>
        <taxon>Ecdysozoa</taxon>
        <taxon>Nematoda</taxon>
        <taxon>Enoplea</taxon>
        <taxon>Dorylaimia</taxon>
        <taxon>Mermithida</taxon>
        <taxon>Mermithoidea</taxon>
        <taxon>Mermithidae</taxon>
        <taxon>Romanomermis</taxon>
    </lineage>
</organism>